<gene>
    <name evidence="2" type="ORF">NPIL_547951</name>
</gene>
<name>A0A8X6PSZ4_NEPPI</name>
<sequence length="86" mass="9655">MNQYRLKVIGNSRRKRRRNSDSAIARNKEPLSRPITDPLPVRVLTAVLDAHPAFASITRPGETRGSMNPSRVSHKKRFSVTGPCCE</sequence>
<keyword evidence="3" id="KW-1185">Reference proteome</keyword>
<proteinExistence type="predicted"/>
<evidence type="ECO:0000256" key="1">
    <source>
        <dbReference type="SAM" id="MobiDB-lite"/>
    </source>
</evidence>
<accession>A0A8X6PSZ4</accession>
<evidence type="ECO:0000313" key="3">
    <source>
        <dbReference type="Proteomes" id="UP000887013"/>
    </source>
</evidence>
<evidence type="ECO:0000313" key="2">
    <source>
        <dbReference type="EMBL" id="GFT84108.1"/>
    </source>
</evidence>
<reference evidence="2" key="1">
    <citation type="submission" date="2020-08" db="EMBL/GenBank/DDBJ databases">
        <title>Multicomponent nature underlies the extraordinary mechanical properties of spider dragline silk.</title>
        <authorList>
            <person name="Kono N."/>
            <person name="Nakamura H."/>
            <person name="Mori M."/>
            <person name="Yoshida Y."/>
            <person name="Ohtoshi R."/>
            <person name="Malay A.D."/>
            <person name="Moran D.A.P."/>
            <person name="Tomita M."/>
            <person name="Numata K."/>
            <person name="Arakawa K."/>
        </authorList>
    </citation>
    <scope>NUCLEOTIDE SEQUENCE</scope>
</reference>
<feature type="region of interest" description="Disordered" evidence="1">
    <location>
        <begin position="1"/>
        <end position="34"/>
    </location>
</feature>
<feature type="region of interest" description="Disordered" evidence="1">
    <location>
        <begin position="58"/>
        <end position="86"/>
    </location>
</feature>
<organism evidence="2 3">
    <name type="scientific">Nephila pilipes</name>
    <name type="common">Giant wood spider</name>
    <name type="synonym">Nephila maculata</name>
    <dbReference type="NCBI Taxonomy" id="299642"/>
    <lineage>
        <taxon>Eukaryota</taxon>
        <taxon>Metazoa</taxon>
        <taxon>Ecdysozoa</taxon>
        <taxon>Arthropoda</taxon>
        <taxon>Chelicerata</taxon>
        <taxon>Arachnida</taxon>
        <taxon>Araneae</taxon>
        <taxon>Araneomorphae</taxon>
        <taxon>Entelegynae</taxon>
        <taxon>Araneoidea</taxon>
        <taxon>Nephilidae</taxon>
        <taxon>Nephila</taxon>
    </lineage>
</organism>
<dbReference type="EMBL" id="BMAW01023693">
    <property type="protein sequence ID" value="GFT84108.1"/>
    <property type="molecule type" value="Genomic_DNA"/>
</dbReference>
<dbReference type="Proteomes" id="UP000887013">
    <property type="component" value="Unassembled WGS sequence"/>
</dbReference>
<comment type="caution">
    <text evidence="2">The sequence shown here is derived from an EMBL/GenBank/DDBJ whole genome shotgun (WGS) entry which is preliminary data.</text>
</comment>
<protein>
    <submittedName>
        <fullName evidence="2">Uncharacterized protein</fullName>
    </submittedName>
</protein>
<dbReference type="AlphaFoldDB" id="A0A8X6PSZ4"/>